<dbReference type="PANTHER" id="PTHR31412:SF0">
    <property type="entry name" value="ZINC METALLOPROTEASE EGY1, CHLOROPLASTIC-RELATED"/>
    <property type="match status" value="1"/>
</dbReference>
<feature type="transmembrane region" description="Helical" evidence="8">
    <location>
        <begin position="314"/>
        <end position="333"/>
    </location>
</feature>
<evidence type="ECO:0000256" key="5">
    <source>
        <dbReference type="ARBA" id="ARBA00022946"/>
    </source>
</evidence>
<keyword evidence="6 8" id="KW-1133">Transmembrane helix</keyword>
<dbReference type="Proteomes" id="UP000198669">
    <property type="component" value="Unassembled WGS sequence"/>
</dbReference>
<name>A0A1L3Q202_9EURY</name>
<dbReference type="PANTHER" id="PTHR31412">
    <property type="entry name" value="ZINC METALLOPROTEASE EGY1"/>
    <property type="match status" value="1"/>
</dbReference>
<evidence type="ECO:0000313" key="13">
    <source>
        <dbReference type="Proteomes" id="UP000186879"/>
    </source>
</evidence>
<evidence type="ECO:0000259" key="9">
    <source>
        <dbReference type="Pfam" id="PF02163"/>
    </source>
</evidence>
<keyword evidence="3 8" id="KW-0812">Transmembrane</keyword>
<feature type="domain" description="Peptidase M50" evidence="9">
    <location>
        <begin position="130"/>
        <end position="292"/>
    </location>
</feature>
<evidence type="ECO:0000313" key="11">
    <source>
        <dbReference type="EMBL" id="RNI07493.1"/>
    </source>
</evidence>
<keyword evidence="7 8" id="KW-0472">Membrane</keyword>
<dbReference type="CDD" id="cd06160">
    <property type="entry name" value="S2P-M50_like_2"/>
    <property type="match status" value="1"/>
</dbReference>
<evidence type="ECO:0000256" key="2">
    <source>
        <dbReference type="ARBA" id="ARBA00022670"/>
    </source>
</evidence>
<sequence length="369" mass="40414">MGLKRKSSVDPQVKQLIDWMYLQVSPFFRVYEVNYHAGSVYFYGMSRVSRKVIQESLTAQFASRGYNLDIESKLGEEVIAAIPFKQGKDRIWINVVLAIATFFTTMFAGASMFGADVIADPISAFEGLPFTIAIMGVLGSHEMGHYLAARRHGMKTSLPYFIPFPSIIGTMGAVIKHKGMIPDRKSLFDVAVSGPLVGLVASVIVTIIGLMQPPVEFSPLPGSIMIDLQMPPLFAFLQWLMGSSGQTIHPVAFAGWVGMFVTLLNLLPSGQLDGGHAMRAMLGEKAKYISSTMPVVLGLIAIYIGNVMGQNAGIWFFWAILLFLFAAAGHPRPMEDRHELGSRRMLLGIVTFVLGLLCFTPVPFTVVTV</sequence>
<dbReference type="GO" id="GO:0006508">
    <property type="term" value="P:proteolysis"/>
    <property type="evidence" value="ECO:0007669"/>
    <property type="project" value="UniProtKB-KW"/>
</dbReference>
<dbReference type="Proteomes" id="UP000186879">
    <property type="component" value="Chromosome"/>
</dbReference>
<dbReference type="EMBL" id="RJJG01000008">
    <property type="protein sequence ID" value="RNI07493.1"/>
    <property type="molecule type" value="Genomic_DNA"/>
</dbReference>
<evidence type="ECO:0000256" key="8">
    <source>
        <dbReference type="SAM" id="Phobius"/>
    </source>
</evidence>
<evidence type="ECO:0000313" key="12">
    <source>
        <dbReference type="EMBL" id="SDW68393.1"/>
    </source>
</evidence>
<accession>A0A1L3Q202</accession>
<evidence type="ECO:0000313" key="15">
    <source>
        <dbReference type="Proteomes" id="UP000267921"/>
    </source>
</evidence>
<gene>
    <name evidence="10" type="ORF">BHR79_04830</name>
    <name evidence="11" type="ORF">EFE40_09895</name>
    <name evidence="12" type="ORF">SAMN04515625_1406</name>
</gene>
<dbReference type="GO" id="GO:0016020">
    <property type="term" value="C:membrane"/>
    <property type="evidence" value="ECO:0007669"/>
    <property type="project" value="UniProtKB-SubCell"/>
</dbReference>
<dbReference type="AlphaFoldDB" id="A0A1L3Q202"/>
<keyword evidence="5" id="KW-0809">Transit peptide</keyword>
<dbReference type="OrthoDB" id="19110at2157"/>
<proteinExistence type="predicted"/>
<evidence type="ECO:0000256" key="3">
    <source>
        <dbReference type="ARBA" id="ARBA00022692"/>
    </source>
</evidence>
<protein>
    <submittedName>
        <fullName evidence="12">Membrane-associated protease RseP, regulator of RpoE activity</fullName>
    </submittedName>
    <submittedName>
        <fullName evidence="11">Site-2 protease family protein</fullName>
    </submittedName>
    <submittedName>
        <fullName evidence="10">Zinc metalloprotease</fullName>
    </submittedName>
</protein>
<feature type="transmembrane region" description="Helical" evidence="8">
    <location>
        <begin position="91"/>
        <end position="115"/>
    </location>
</feature>
<evidence type="ECO:0000313" key="14">
    <source>
        <dbReference type="Proteomes" id="UP000198669"/>
    </source>
</evidence>
<evidence type="ECO:0000256" key="7">
    <source>
        <dbReference type="ARBA" id="ARBA00023136"/>
    </source>
</evidence>
<dbReference type="GeneID" id="30583064"/>
<organism evidence="10 13">
    <name type="scientific">Methanohalophilus halophilus</name>
    <dbReference type="NCBI Taxonomy" id="2177"/>
    <lineage>
        <taxon>Archaea</taxon>
        <taxon>Methanobacteriati</taxon>
        <taxon>Methanobacteriota</taxon>
        <taxon>Stenosarchaea group</taxon>
        <taxon>Methanomicrobia</taxon>
        <taxon>Methanosarcinales</taxon>
        <taxon>Methanosarcinaceae</taxon>
        <taxon>Methanohalophilus</taxon>
    </lineage>
</organism>
<feature type="transmembrane region" description="Helical" evidence="8">
    <location>
        <begin position="158"/>
        <end position="175"/>
    </location>
</feature>
<dbReference type="GO" id="GO:0008237">
    <property type="term" value="F:metallopeptidase activity"/>
    <property type="evidence" value="ECO:0007669"/>
    <property type="project" value="UniProtKB-KW"/>
</dbReference>
<dbReference type="Pfam" id="PF02163">
    <property type="entry name" value="Peptidase_M50"/>
    <property type="match status" value="1"/>
</dbReference>
<comment type="subcellular location">
    <subcellularLocation>
        <location evidence="1">Membrane</location>
        <topology evidence="1">Multi-pass membrane protein</topology>
    </subcellularLocation>
</comment>
<dbReference type="EMBL" id="FNMU01000004">
    <property type="protein sequence ID" value="SDW68393.1"/>
    <property type="molecule type" value="Genomic_DNA"/>
</dbReference>
<keyword evidence="10" id="KW-0482">Metalloprotease</keyword>
<dbReference type="KEGG" id="mhaz:BHR79_04830"/>
<evidence type="ECO:0000256" key="4">
    <source>
        <dbReference type="ARBA" id="ARBA00022801"/>
    </source>
</evidence>
<evidence type="ECO:0000313" key="10">
    <source>
        <dbReference type="EMBL" id="APH38880.1"/>
    </source>
</evidence>
<dbReference type="InterPro" id="IPR008915">
    <property type="entry name" value="Peptidase_M50"/>
</dbReference>
<evidence type="ECO:0000256" key="1">
    <source>
        <dbReference type="ARBA" id="ARBA00004141"/>
    </source>
</evidence>
<keyword evidence="4" id="KW-0378">Hydrolase</keyword>
<reference evidence="12 14" key="2">
    <citation type="submission" date="2016-10" db="EMBL/GenBank/DDBJ databases">
        <authorList>
            <person name="de Groot N.N."/>
        </authorList>
    </citation>
    <scope>NUCLEOTIDE SEQUENCE [LARGE SCALE GENOMIC DNA]</scope>
    <source>
        <strain evidence="12 14">Z-7982</strain>
    </source>
</reference>
<reference evidence="10 13" key="1">
    <citation type="submission" date="2016-10" db="EMBL/GenBank/DDBJ databases">
        <title>Methanohalophilus halophilus.</title>
        <authorList>
            <person name="L'haridon S."/>
        </authorList>
    </citation>
    <scope>NUCLEOTIDE SEQUENCE [LARGE SCALE GENOMIC DNA]</scope>
    <source>
        <strain evidence="10 13">Z-7982</strain>
    </source>
</reference>
<reference evidence="11 15" key="3">
    <citation type="submission" date="2018-10" db="EMBL/GenBank/DDBJ databases">
        <title>Cultivation of a novel Methanohalophilus strain from Kebrit Deep of the Red Sea and a genomic comparison of members of the genus Methanohalophilus.</title>
        <authorList>
            <person name="Guan Y."/>
            <person name="Ngugi D.K."/>
            <person name="Stingl U."/>
        </authorList>
    </citation>
    <scope>NUCLEOTIDE SEQUENCE [LARGE SCALE GENOMIC DNA]</scope>
    <source>
        <strain evidence="11 15">DSM 3094</strain>
    </source>
</reference>
<dbReference type="RefSeq" id="WP_072561322.1">
    <property type="nucleotide sequence ID" value="NZ_CP017921.1"/>
</dbReference>
<dbReference type="STRING" id="2177.BHR79_04830"/>
<evidence type="ECO:0000256" key="6">
    <source>
        <dbReference type="ARBA" id="ARBA00022989"/>
    </source>
</evidence>
<keyword evidence="13" id="KW-1185">Reference proteome</keyword>
<feature type="transmembrane region" description="Helical" evidence="8">
    <location>
        <begin position="288"/>
        <end position="308"/>
    </location>
</feature>
<dbReference type="InterPro" id="IPR044838">
    <property type="entry name" value="EGY1-like"/>
</dbReference>
<feature type="transmembrane region" description="Helical" evidence="8">
    <location>
        <begin position="247"/>
        <end position="267"/>
    </location>
</feature>
<dbReference type="Proteomes" id="UP000267921">
    <property type="component" value="Unassembled WGS sequence"/>
</dbReference>
<keyword evidence="2 10" id="KW-0645">Protease</keyword>
<feature type="transmembrane region" description="Helical" evidence="8">
    <location>
        <begin position="187"/>
        <end position="210"/>
    </location>
</feature>
<dbReference type="EMBL" id="CP017921">
    <property type="protein sequence ID" value="APH38880.1"/>
    <property type="molecule type" value="Genomic_DNA"/>
</dbReference>
<feature type="transmembrane region" description="Helical" evidence="8">
    <location>
        <begin position="345"/>
        <end position="366"/>
    </location>
</feature>